<evidence type="ECO:0000313" key="2">
    <source>
        <dbReference type="Proteomes" id="UP000031014"/>
    </source>
</evidence>
<dbReference type="InterPro" id="IPR005585">
    <property type="entry name" value="DUF327"/>
</dbReference>
<dbReference type="EMBL" id="BASE01000121">
    <property type="protein sequence ID" value="GAM16406.1"/>
    <property type="molecule type" value="Genomic_DNA"/>
</dbReference>
<dbReference type="InterPro" id="IPR024042">
    <property type="entry name" value="TM1646-like_dom_sf"/>
</dbReference>
<sequence length="146" mass="16934">MKINQDMRLNIDKVRQDQKQQPGGGIKFNELVQKQEHKMQFGQLQQLMKEVESAGERLARSRTFKDLAKFKTLVKQFVKETVNFGMELKHSHSWNQYGEGRSLKLVETIDEKLVELTEELMVNKDGQIDILGKIGEIKGLLINLYT</sequence>
<organism evidence="1 2">
    <name type="scientific">Mesobacillus selenatarsenatis (strain DSM 18680 / JCM 14380 / FERM P-15431 / SF-1)</name>
    <dbReference type="NCBI Taxonomy" id="1321606"/>
    <lineage>
        <taxon>Bacteria</taxon>
        <taxon>Bacillati</taxon>
        <taxon>Bacillota</taxon>
        <taxon>Bacilli</taxon>
        <taxon>Bacillales</taxon>
        <taxon>Bacillaceae</taxon>
        <taxon>Mesobacillus</taxon>
    </lineage>
</organism>
<dbReference type="STRING" id="1321606.SAMD00020551_4596"/>
<gene>
    <name evidence="1" type="ORF">SAMD00020551_4596</name>
</gene>
<dbReference type="RefSeq" id="WP_041968007.1">
    <property type="nucleotide sequence ID" value="NZ_BASE01000121.1"/>
</dbReference>
<dbReference type="Gene3D" id="1.20.120.490">
    <property type="entry name" value="Hypothetical protein TM1646-like domain"/>
    <property type="match status" value="1"/>
</dbReference>
<dbReference type="AlphaFoldDB" id="A0A0A8XE73"/>
<reference evidence="1 2" key="1">
    <citation type="submission" date="2013-06" db="EMBL/GenBank/DDBJ databases">
        <title>Whole genome shotgun sequence of Bacillus selenatarsenatis SF-1.</title>
        <authorList>
            <person name="Kuroda M."/>
            <person name="Sei K."/>
            <person name="Yamashita M."/>
            <person name="Ike M."/>
        </authorList>
    </citation>
    <scope>NUCLEOTIDE SEQUENCE [LARGE SCALE GENOMIC DNA]</scope>
    <source>
        <strain evidence="1 2">SF-1</strain>
    </source>
</reference>
<accession>A0A0A8XE73</accession>
<protein>
    <submittedName>
        <fullName evidence="1">DUF327 domain-containing protein</fullName>
    </submittedName>
</protein>
<comment type="caution">
    <text evidence="1">The sequence shown here is derived from an EMBL/GenBank/DDBJ whole genome shotgun (WGS) entry which is preliminary data.</text>
</comment>
<dbReference type="OrthoDB" id="1680946at2"/>
<keyword evidence="2" id="KW-1185">Reference proteome</keyword>
<dbReference type="SUPFAM" id="SSF158397">
    <property type="entry name" value="TM1646-like"/>
    <property type="match status" value="1"/>
</dbReference>
<dbReference type="Proteomes" id="UP000031014">
    <property type="component" value="Unassembled WGS sequence"/>
</dbReference>
<proteinExistence type="predicted"/>
<evidence type="ECO:0000313" key="1">
    <source>
        <dbReference type="EMBL" id="GAM16406.1"/>
    </source>
</evidence>
<dbReference type="Pfam" id="PF03885">
    <property type="entry name" value="DUF327"/>
    <property type="match status" value="1"/>
</dbReference>
<name>A0A0A8XE73_MESS1</name>